<dbReference type="PANTHER" id="PTHR30569:SF0">
    <property type="entry name" value="CYTOSINE PERMEASE"/>
    <property type="match status" value="1"/>
</dbReference>
<feature type="transmembrane region" description="Helical" evidence="6">
    <location>
        <begin position="376"/>
        <end position="397"/>
    </location>
</feature>
<comment type="similarity">
    <text evidence="2">Belongs to the purine-cytosine permease (2.A.39) family.</text>
</comment>
<dbReference type="OrthoDB" id="3169878at2"/>
<dbReference type="InterPro" id="IPR030191">
    <property type="entry name" value="CodB"/>
</dbReference>
<dbReference type="PANTHER" id="PTHR30569">
    <property type="entry name" value="CYTOSINE TRANSPORTER CODB"/>
    <property type="match status" value="1"/>
</dbReference>
<comment type="caution">
    <text evidence="7">The sequence shown here is derived from an EMBL/GenBank/DDBJ whole genome shotgun (WGS) entry which is preliminary data.</text>
</comment>
<gene>
    <name evidence="7" type="ORF">FB560_0065</name>
</gene>
<dbReference type="EMBL" id="VFOX01000001">
    <property type="protein sequence ID" value="TQL84478.1"/>
    <property type="molecule type" value="Genomic_DNA"/>
</dbReference>
<dbReference type="InterPro" id="IPR001248">
    <property type="entry name" value="Pur-cyt_permease"/>
</dbReference>
<protein>
    <submittedName>
        <fullName evidence="7">Cytosine permease</fullName>
    </submittedName>
</protein>
<organism evidence="7 8">
    <name type="scientific">Microbacterium saperdae</name>
    <dbReference type="NCBI Taxonomy" id="69368"/>
    <lineage>
        <taxon>Bacteria</taxon>
        <taxon>Bacillati</taxon>
        <taxon>Actinomycetota</taxon>
        <taxon>Actinomycetes</taxon>
        <taxon>Micrococcales</taxon>
        <taxon>Microbacteriaceae</taxon>
        <taxon>Microbacterium</taxon>
    </lineage>
</organism>
<proteinExistence type="inferred from homology"/>
<comment type="subcellular location">
    <subcellularLocation>
        <location evidence="1">Membrane</location>
        <topology evidence="1">Multi-pass membrane protein</topology>
    </subcellularLocation>
</comment>
<evidence type="ECO:0000313" key="8">
    <source>
        <dbReference type="Proteomes" id="UP000317209"/>
    </source>
</evidence>
<evidence type="ECO:0000256" key="5">
    <source>
        <dbReference type="ARBA" id="ARBA00023136"/>
    </source>
</evidence>
<evidence type="ECO:0000256" key="6">
    <source>
        <dbReference type="SAM" id="Phobius"/>
    </source>
</evidence>
<evidence type="ECO:0000256" key="3">
    <source>
        <dbReference type="ARBA" id="ARBA00022692"/>
    </source>
</evidence>
<feature type="transmembrane region" description="Helical" evidence="6">
    <location>
        <begin position="403"/>
        <end position="422"/>
    </location>
</feature>
<sequence>MATSSVDDYSLSRVPASARVSWFAIATQRLGQLSALSSFVVAATLGFSMPFWDAMLAITIGAVILEVVCIFTGVIGQREGLNTSLLSRWTGFGHAGSALIGLAIGVSLIGWFGIQSAVSASGLHAIMPWLPEWTWGLLFGFLITAIVSLGFHGMQWVANIAVPLFLILVGWAVITELQRHDIGELVTQPAPGPPLSLLAGASIIAGSFIVGALISPDMTRYNRSTADVVKQTVVSITVGEYLVGLSGVLLAHAVKTADVSAILLSSVGWVGVLVIVLGTFKINDWNLYSSGLGVVNFIDTVFGRRVNRAVVTIAIGLVGSVLAAFGILGYFTDFLIVLGVAFPPIVGIMIAEYFVVKNWRRDLDESREAGVLPARAPRWVPVSIGIWIVSALVGYFVTWGLGSLNAVITAFVLYVVLGKLGWIRGYGSAATEQAITAPRSADRALS</sequence>
<dbReference type="Pfam" id="PF02133">
    <property type="entry name" value="Transp_cyt_pur"/>
    <property type="match status" value="1"/>
</dbReference>
<feature type="transmembrane region" description="Helical" evidence="6">
    <location>
        <begin position="156"/>
        <end position="174"/>
    </location>
</feature>
<dbReference type="Gene3D" id="1.10.4160.10">
    <property type="entry name" value="Hydantoin permease"/>
    <property type="match status" value="1"/>
</dbReference>
<keyword evidence="8" id="KW-1185">Reference proteome</keyword>
<feature type="transmembrane region" description="Helical" evidence="6">
    <location>
        <begin position="234"/>
        <end position="254"/>
    </location>
</feature>
<dbReference type="GO" id="GO:0015209">
    <property type="term" value="F:cytosine transmembrane transporter activity"/>
    <property type="evidence" value="ECO:0007669"/>
    <property type="project" value="InterPro"/>
</dbReference>
<dbReference type="CDD" id="cd11484">
    <property type="entry name" value="SLC-NCS1sbd_CobB-like"/>
    <property type="match status" value="1"/>
</dbReference>
<dbReference type="GO" id="GO:0005886">
    <property type="term" value="C:plasma membrane"/>
    <property type="evidence" value="ECO:0007669"/>
    <property type="project" value="TreeGrafter"/>
</dbReference>
<feature type="transmembrane region" description="Helical" evidence="6">
    <location>
        <begin position="194"/>
        <end position="214"/>
    </location>
</feature>
<dbReference type="AlphaFoldDB" id="A0A543BI56"/>
<keyword evidence="3 6" id="KW-0812">Transmembrane</keyword>
<feature type="transmembrane region" description="Helical" evidence="6">
    <location>
        <begin position="334"/>
        <end position="355"/>
    </location>
</feature>
<accession>A0A543BI56</accession>
<dbReference type="Proteomes" id="UP000317209">
    <property type="component" value="Unassembled WGS sequence"/>
</dbReference>
<evidence type="ECO:0000256" key="1">
    <source>
        <dbReference type="ARBA" id="ARBA00004141"/>
    </source>
</evidence>
<feature type="transmembrane region" description="Helical" evidence="6">
    <location>
        <begin position="95"/>
        <end position="113"/>
    </location>
</feature>
<feature type="transmembrane region" description="Helical" evidence="6">
    <location>
        <begin position="133"/>
        <end position="151"/>
    </location>
</feature>
<evidence type="ECO:0000256" key="2">
    <source>
        <dbReference type="ARBA" id="ARBA00008974"/>
    </source>
</evidence>
<evidence type="ECO:0000313" key="7">
    <source>
        <dbReference type="EMBL" id="TQL84478.1"/>
    </source>
</evidence>
<name>A0A543BI56_9MICO</name>
<feature type="transmembrane region" description="Helical" evidence="6">
    <location>
        <begin position="260"/>
        <end position="280"/>
    </location>
</feature>
<dbReference type="RefSeq" id="WP_141870536.1">
    <property type="nucleotide sequence ID" value="NZ_VFOX01000001.1"/>
</dbReference>
<reference evidence="7 8" key="1">
    <citation type="submission" date="2019-06" db="EMBL/GenBank/DDBJ databases">
        <title>Sequencing the genomes of 1000 actinobacteria strains.</title>
        <authorList>
            <person name="Klenk H.-P."/>
        </authorList>
    </citation>
    <scope>NUCLEOTIDE SEQUENCE [LARGE SCALE GENOMIC DNA]</scope>
    <source>
        <strain evidence="7 8">DSM 20169</strain>
    </source>
</reference>
<keyword evidence="5 6" id="KW-0472">Membrane</keyword>
<feature type="transmembrane region" description="Helical" evidence="6">
    <location>
        <begin position="54"/>
        <end position="75"/>
    </location>
</feature>
<keyword evidence="4 6" id="KW-1133">Transmembrane helix</keyword>
<evidence type="ECO:0000256" key="4">
    <source>
        <dbReference type="ARBA" id="ARBA00022989"/>
    </source>
</evidence>
<feature type="transmembrane region" description="Helical" evidence="6">
    <location>
        <begin position="309"/>
        <end position="328"/>
    </location>
</feature>